<gene>
    <name evidence="3" type="primary">LOC105059470</name>
</gene>
<sequence length="165" mass="18789">MGITPSILAKLGVPGVESLAQDQVYDKYFKDKDITDFEKFHLAFIDLCNDINTVLPGKHYKAPPRKVLENIFKTWKDSEESKRKEVLMDNFKKEVEEHKPNERAMIVTGLVAPAAATYLKRTGENTPQLKKFRLHLIPNFVFVPTTTFLALVGVRVLQIKATTRS</sequence>
<dbReference type="OrthoDB" id="1868634at2759"/>
<dbReference type="PANTHER" id="PTHR37754">
    <property type="entry name" value="CALCIUM ION-BINDING PROTEIN"/>
    <property type="match status" value="1"/>
</dbReference>
<name>A0A6I9SD71_ELAGV</name>
<evidence type="ECO:0000256" key="1">
    <source>
        <dbReference type="SAM" id="Phobius"/>
    </source>
</evidence>
<dbReference type="Proteomes" id="UP000504607">
    <property type="component" value="Chromosome 16"/>
</dbReference>
<dbReference type="PANTHER" id="PTHR37754:SF1">
    <property type="entry name" value="CALCIUM ION-BINDING PROTEIN"/>
    <property type="match status" value="1"/>
</dbReference>
<evidence type="ECO:0000313" key="2">
    <source>
        <dbReference type="Proteomes" id="UP000504607"/>
    </source>
</evidence>
<keyword evidence="1" id="KW-1133">Transmembrane helix</keyword>
<keyword evidence="1" id="KW-0472">Membrane</keyword>
<proteinExistence type="predicted"/>
<organism evidence="2 3">
    <name type="scientific">Elaeis guineensis var. tenera</name>
    <name type="common">Oil palm</name>
    <dbReference type="NCBI Taxonomy" id="51953"/>
    <lineage>
        <taxon>Eukaryota</taxon>
        <taxon>Viridiplantae</taxon>
        <taxon>Streptophyta</taxon>
        <taxon>Embryophyta</taxon>
        <taxon>Tracheophyta</taxon>
        <taxon>Spermatophyta</taxon>
        <taxon>Magnoliopsida</taxon>
        <taxon>Liliopsida</taxon>
        <taxon>Arecaceae</taxon>
        <taxon>Arecoideae</taxon>
        <taxon>Cocoseae</taxon>
        <taxon>Elaeidinae</taxon>
        <taxon>Elaeis</taxon>
    </lineage>
</organism>
<dbReference type="RefSeq" id="XP_010941070.1">
    <property type="nucleotide sequence ID" value="XM_010942768.3"/>
</dbReference>
<accession>A0A6I9SD71</accession>
<evidence type="ECO:0000313" key="3">
    <source>
        <dbReference type="RefSeq" id="XP_010941070.1"/>
    </source>
</evidence>
<reference evidence="3" key="1">
    <citation type="submission" date="2025-08" db="UniProtKB">
        <authorList>
            <consortium name="RefSeq"/>
        </authorList>
    </citation>
    <scope>IDENTIFICATION</scope>
</reference>
<dbReference type="FunCoup" id="A0A6I9SD71">
    <property type="interactions" value="128"/>
</dbReference>
<dbReference type="KEGG" id="egu:105059470"/>
<keyword evidence="1" id="KW-0812">Transmembrane</keyword>
<dbReference type="GeneID" id="105059470"/>
<keyword evidence="2" id="KW-1185">Reference proteome</keyword>
<dbReference type="InParanoid" id="A0A6I9SD71"/>
<protein>
    <submittedName>
        <fullName evidence="3">Uncharacterized protein LOC105059470</fullName>
    </submittedName>
</protein>
<dbReference type="AlphaFoldDB" id="A0A6I9SD71"/>
<feature type="transmembrane region" description="Helical" evidence="1">
    <location>
        <begin position="136"/>
        <end position="157"/>
    </location>
</feature>